<dbReference type="RefSeq" id="XP_002482499.1">
    <property type="nucleotide sequence ID" value="XM_002482454.1"/>
</dbReference>
<sequence>MTFSYDKDVGVGLKMMKSFASKMGVPLNFEGIPAGDVETRRAQFWKMVAIMPASKPSVLENIEIRDSTKKEGEEQPAPGPAVYHVHGGGLILGNIDLSAPPVIREVLATSVPVLTADYSLAPEKPPSNPGKRR</sequence>
<proteinExistence type="predicted"/>
<organism evidence="1 2">
    <name type="scientific">Talaromyces stipitatus (strain ATCC 10500 / CBS 375.48 / QM 6759 / NRRL 1006)</name>
    <name type="common">Penicillium stipitatum</name>
    <dbReference type="NCBI Taxonomy" id="441959"/>
    <lineage>
        <taxon>Eukaryota</taxon>
        <taxon>Fungi</taxon>
        <taxon>Dikarya</taxon>
        <taxon>Ascomycota</taxon>
        <taxon>Pezizomycotina</taxon>
        <taxon>Eurotiomycetes</taxon>
        <taxon>Eurotiomycetidae</taxon>
        <taxon>Eurotiales</taxon>
        <taxon>Trichocomaceae</taxon>
        <taxon>Talaromyces</taxon>
        <taxon>Talaromyces sect. Talaromyces</taxon>
    </lineage>
</organism>
<dbReference type="OrthoDB" id="4217899at2759"/>
<dbReference type="Gene3D" id="3.40.50.1820">
    <property type="entry name" value="alpha/beta hydrolase"/>
    <property type="match status" value="1"/>
</dbReference>
<gene>
    <name evidence="1" type="ORF">TSTA_122400</name>
</gene>
<dbReference type="HOGENOM" id="CLU_126011_0_0_1"/>
<dbReference type="AlphaFoldDB" id="B8MC61"/>
<dbReference type="SUPFAM" id="SSF53474">
    <property type="entry name" value="alpha/beta-Hydrolases"/>
    <property type="match status" value="1"/>
</dbReference>
<dbReference type="VEuPathDB" id="FungiDB:TSTA_122400"/>
<dbReference type="GeneID" id="8097705"/>
<dbReference type="PhylomeDB" id="B8MC61"/>
<dbReference type="EMBL" id="EQ962655">
    <property type="protein sequence ID" value="EED18507.1"/>
    <property type="molecule type" value="Genomic_DNA"/>
</dbReference>
<reference evidence="2" key="1">
    <citation type="journal article" date="2015" name="Genome Announc.">
        <title>Genome sequence of the AIDS-associated pathogen Penicillium marneffei (ATCC18224) and its near taxonomic relative Talaromyces stipitatus (ATCC10500).</title>
        <authorList>
            <person name="Nierman W.C."/>
            <person name="Fedorova-Abrams N.D."/>
            <person name="Andrianopoulos A."/>
        </authorList>
    </citation>
    <scope>NUCLEOTIDE SEQUENCE [LARGE SCALE GENOMIC DNA]</scope>
    <source>
        <strain evidence="2">ATCC 10500 / CBS 375.48 / QM 6759 / NRRL 1006</strain>
    </source>
</reference>
<evidence type="ECO:0000313" key="1">
    <source>
        <dbReference type="EMBL" id="EED18507.1"/>
    </source>
</evidence>
<dbReference type="Proteomes" id="UP000001745">
    <property type="component" value="Unassembled WGS sequence"/>
</dbReference>
<name>B8MC61_TALSN</name>
<accession>B8MC61</accession>
<keyword evidence="2" id="KW-1185">Reference proteome</keyword>
<protein>
    <submittedName>
        <fullName evidence="1">Uncharacterized protein</fullName>
    </submittedName>
</protein>
<evidence type="ECO:0000313" key="2">
    <source>
        <dbReference type="Proteomes" id="UP000001745"/>
    </source>
</evidence>
<dbReference type="InterPro" id="IPR029058">
    <property type="entry name" value="AB_hydrolase_fold"/>
</dbReference>
<dbReference type="InParanoid" id="B8MC61"/>